<evidence type="ECO:0000256" key="1">
    <source>
        <dbReference type="SAM" id="Phobius"/>
    </source>
</evidence>
<keyword evidence="1" id="KW-0812">Transmembrane</keyword>
<dbReference type="Pfam" id="PF08113">
    <property type="entry name" value="CoxIIa"/>
    <property type="match status" value="1"/>
</dbReference>
<organism evidence="2 3">
    <name type="scientific">Meiothermus taiwanensis</name>
    <dbReference type="NCBI Taxonomy" id="172827"/>
    <lineage>
        <taxon>Bacteria</taxon>
        <taxon>Thermotogati</taxon>
        <taxon>Deinococcota</taxon>
        <taxon>Deinococci</taxon>
        <taxon>Thermales</taxon>
        <taxon>Thermaceae</taxon>
        <taxon>Meiothermus</taxon>
    </lineage>
</organism>
<dbReference type="InterPro" id="IPR012538">
    <property type="entry name" value="Cyt_c_oxidase_su2a"/>
</dbReference>
<name>A0A399DWH5_9DEIN</name>
<dbReference type="InterPro" id="IPR036246">
    <property type="entry name" value="Cyt_c_oxidase_su2a_ba3"/>
</dbReference>
<dbReference type="AlphaFoldDB" id="A0A399DWH5"/>
<reference evidence="2 3" key="1">
    <citation type="submission" date="2018-08" db="EMBL/GenBank/DDBJ databases">
        <title>Meiothermus cateniformans JCM 15151 genome sequencing project.</title>
        <authorList>
            <person name="Da Costa M.S."/>
            <person name="Albuquerque L."/>
            <person name="Raposo P."/>
            <person name="Froufe H.J.C."/>
            <person name="Barroso C.S."/>
            <person name="Egas C."/>
        </authorList>
    </citation>
    <scope>NUCLEOTIDE SEQUENCE [LARGE SCALE GENOMIC DNA]</scope>
    <source>
        <strain evidence="2 3">JCM 15151</strain>
    </source>
</reference>
<sequence length="37" mass="4337">MEEKEQRPIGALLVVGVVTVFILAFWFFHFFMHLARG</sequence>
<dbReference type="EMBL" id="QWKX01000041">
    <property type="protein sequence ID" value="RIH76534.1"/>
    <property type="molecule type" value="Genomic_DNA"/>
</dbReference>
<dbReference type="SUPFAM" id="SSF81473">
    <property type="entry name" value="Bacterial ba3 type cytochrome c oxidase subunit IIa"/>
    <property type="match status" value="1"/>
</dbReference>
<feature type="transmembrane region" description="Helical" evidence="1">
    <location>
        <begin position="12"/>
        <end position="32"/>
    </location>
</feature>
<dbReference type="Proteomes" id="UP000266089">
    <property type="component" value="Unassembled WGS sequence"/>
</dbReference>
<evidence type="ECO:0000313" key="2">
    <source>
        <dbReference type="EMBL" id="RIH76534.1"/>
    </source>
</evidence>
<keyword evidence="1" id="KW-1133">Transmembrane helix</keyword>
<gene>
    <name evidence="2" type="ORF">Mcate_01730</name>
</gene>
<proteinExistence type="predicted"/>
<evidence type="ECO:0000313" key="3">
    <source>
        <dbReference type="Proteomes" id="UP000266089"/>
    </source>
</evidence>
<accession>A0A399DWH5</accession>
<dbReference type="OrthoDB" id="26457at2"/>
<protein>
    <submittedName>
        <fullName evidence="2">Cytochrome c oxidase subunit IIa family protein</fullName>
    </submittedName>
</protein>
<keyword evidence="1" id="KW-0472">Membrane</keyword>
<dbReference type="RefSeq" id="WP_013014084.1">
    <property type="nucleotide sequence ID" value="NZ_JBHSXZ010000067.1"/>
</dbReference>
<comment type="caution">
    <text evidence="2">The sequence shown here is derived from an EMBL/GenBank/DDBJ whole genome shotgun (WGS) entry which is preliminary data.</text>
</comment>